<proteinExistence type="predicted"/>
<keyword evidence="3" id="KW-1185">Reference proteome</keyword>
<feature type="region of interest" description="Disordered" evidence="1">
    <location>
        <begin position="233"/>
        <end position="265"/>
    </location>
</feature>
<protein>
    <submittedName>
        <fullName evidence="2 4">Uncharacterized protein</fullName>
    </submittedName>
</protein>
<dbReference type="WBParaSite" id="SSLN_0000052301-mRNA-1">
    <property type="protein sequence ID" value="SSLN_0000052301-mRNA-1"/>
    <property type="gene ID" value="SSLN_0000052301"/>
</dbReference>
<name>A0A183S8F1_SCHSO</name>
<dbReference type="STRING" id="70667.A0A183S8F1"/>
<feature type="region of interest" description="Disordered" evidence="1">
    <location>
        <begin position="153"/>
        <end position="176"/>
    </location>
</feature>
<feature type="compositionally biased region" description="Polar residues" evidence="1">
    <location>
        <begin position="155"/>
        <end position="167"/>
    </location>
</feature>
<gene>
    <name evidence="2" type="ORF">SSLN_LOCUS499</name>
</gene>
<dbReference type="AlphaFoldDB" id="A0A183S8F1"/>
<feature type="region of interest" description="Disordered" evidence="1">
    <location>
        <begin position="310"/>
        <end position="374"/>
    </location>
</feature>
<organism evidence="4">
    <name type="scientific">Schistocephalus solidus</name>
    <name type="common">Tapeworm</name>
    <dbReference type="NCBI Taxonomy" id="70667"/>
    <lineage>
        <taxon>Eukaryota</taxon>
        <taxon>Metazoa</taxon>
        <taxon>Spiralia</taxon>
        <taxon>Lophotrochozoa</taxon>
        <taxon>Platyhelminthes</taxon>
        <taxon>Cestoda</taxon>
        <taxon>Eucestoda</taxon>
        <taxon>Diphyllobothriidea</taxon>
        <taxon>Diphyllobothriidae</taxon>
        <taxon>Schistocephalus</taxon>
    </lineage>
</organism>
<feature type="compositionally biased region" description="Polar residues" evidence="1">
    <location>
        <begin position="315"/>
        <end position="328"/>
    </location>
</feature>
<sequence>MSTRTSYSPDYTVGQLRFRYHLRFCCTVAVSLYDFHSVLLIPGLELRITGQFESLEFNLVNGPPLSFLRLLSYNTQPFCNSLSDALNNIDELEAQLHVLESWFEMPSIQHSFYPDELDRVSEDAQCLIEIVQQFQAALRSVVSKQSLDSGLDSVCPQQLDSAPSNTPMAVDQQRPQQIPRDGALSEFAVSAECQNSASLGTPPKQIKQRQRIQDQGMQQQTAAVAGHVSCDRPFGQDIPDLGNLGQDMTASDSVLPPSQMQSSGMPPFTTMAPATATVVGYGHGLQPQSRIPASLRSALEMASCAADPALPYPQTPSSHSSFGATTVGSEPLPSDSMNVDLPAEKTHGMHLQQQLRHPHPSDYQFHPNMPGEYT</sequence>
<dbReference type="EMBL" id="UYSU01000374">
    <property type="protein sequence ID" value="VDL85705.1"/>
    <property type="molecule type" value="Genomic_DNA"/>
</dbReference>
<evidence type="ECO:0000313" key="2">
    <source>
        <dbReference type="EMBL" id="VDL85705.1"/>
    </source>
</evidence>
<evidence type="ECO:0000313" key="4">
    <source>
        <dbReference type="WBParaSite" id="SSLN_0000052301-mRNA-1"/>
    </source>
</evidence>
<reference evidence="2 3" key="2">
    <citation type="submission" date="2018-11" db="EMBL/GenBank/DDBJ databases">
        <authorList>
            <consortium name="Pathogen Informatics"/>
        </authorList>
    </citation>
    <scope>NUCLEOTIDE SEQUENCE [LARGE SCALE GENOMIC DNA]</scope>
    <source>
        <strain evidence="2 3">NST_G2</strain>
    </source>
</reference>
<accession>A0A183S8F1</accession>
<evidence type="ECO:0000256" key="1">
    <source>
        <dbReference type="SAM" id="MobiDB-lite"/>
    </source>
</evidence>
<feature type="compositionally biased region" description="Low complexity" evidence="1">
    <location>
        <begin position="256"/>
        <end position="265"/>
    </location>
</feature>
<dbReference type="OrthoDB" id="6271946at2759"/>
<reference evidence="4" key="1">
    <citation type="submission" date="2016-06" db="UniProtKB">
        <authorList>
            <consortium name="WormBaseParasite"/>
        </authorList>
    </citation>
    <scope>IDENTIFICATION</scope>
</reference>
<evidence type="ECO:0000313" key="3">
    <source>
        <dbReference type="Proteomes" id="UP000275846"/>
    </source>
</evidence>
<dbReference type="Proteomes" id="UP000275846">
    <property type="component" value="Unassembled WGS sequence"/>
</dbReference>